<dbReference type="InterPro" id="IPR003661">
    <property type="entry name" value="HisK_dim/P_dom"/>
</dbReference>
<dbReference type="AlphaFoldDB" id="A0A6B8K7T0"/>
<dbReference type="InterPro" id="IPR011006">
    <property type="entry name" value="CheY-like_superfamily"/>
</dbReference>
<dbReference type="PANTHER" id="PTHR43047">
    <property type="entry name" value="TWO-COMPONENT HISTIDINE PROTEIN KINASE"/>
    <property type="match status" value="1"/>
</dbReference>
<dbReference type="GO" id="GO:0005886">
    <property type="term" value="C:plasma membrane"/>
    <property type="evidence" value="ECO:0007669"/>
    <property type="project" value="TreeGrafter"/>
</dbReference>
<protein>
    <recommendedName>
        <fullName evidence="2">histidine kinase</fullName>
        <ecNumber evidence="2">2.7.13.3</ecNumber>
    </recommendedName>
</protein>
<gene>
    <name evidence="10" type="ORF">H2LOC_000295</name>
</gene>
<dbReference type="Pfam" id="PF00072">
    <property type="entry name" value="Response_reg"/>
    <property type="match status" value="1"/>
</dbReference>
<evidence type="ECO:0000256" key="5">
    <source>
        <dbReference type="ARBA" id="ARBA00022777"/>
    </source>
</evidence>
<keyword evidence="7" id="KW-0812">Transmembrane</keyword>
<reference evidence="10 11" key="1">
    <citation type="submission" date="2019-11" db="EMBL/GenBank/DDBJ databases">
        <title>The genome sequence of Methylocystis heyeri.</title>
        <authorList>
            <person name="Oshkin I.Y."/>
            <person name="Miroshnikov K."/>
            <person name="Dedysh S.N."/>
        </authorList>
    </citation>
    <scope>NUCLEOTIDE SEQUENCE [LARGE SCALE GENOMIC DNA]</scope>
    <source>
        <strain evidence="10 11">H2</strain>
    </source>
</reference>
<feature type="transmembrane region" description="Helical" evidence="7">
    <location>
        <begin position="56"/>
        <end position="76"/>
    </location>
</feature>
<feature type="domain" description="Histidine kinase" evidence="8">
    <location>
        <begin position="229"/>
        <end position="441"/>
    </location>
</feature>
<keyword evidence="4" id="KW-0808">Transferase</keyword>
<feature type="modified residue" description="4-aspartylphosphate" evidence="6">
    <location>
        <position position="513"/>
    </location>
</feature>
<feature type="transmembrane region" description="Helical" evidence="7">
    <location>
        <begin position="168"/>
        <end position="186"/>
    </location>
</feature>
<evidence type="ECO:0000313" key="11">
    <source>
        <dbReference type="Proteomes" id="UP000309061"/>
    </source>
</evidence>
<dbReference type="InterPro" id="IPR005467">
    <property type="entry name" value="His_kinase_dom"/>
</dbReference>
<dbReference type="Gene3D" id="1.10.287.130">
    <property type="match status" value="1"/>
</dbReference>
<dbReference type="SMART" id="SM00448">
    <property type="entry name" value="REC"/>
    <property type="match status" value="1"/>
</dbReference>
<evidence type="ECO:0000256" key="2">
    <source>
        <dbReference type="ARBA" id="ARBA00012438"/>
    </source>
</evidence>
<dbReference type="CDD" id="cd00082">
    <property type="entry name" value="HisKA"/>
    <property type="match status" value="1"/>
</dbReference>
<accession>A0A6B8K7T0</accession>
<dbReference type="Gene3D" id="3.40.50.2300">
    <property type="match status" value="1"/>
</dbReference>
<evidence type="ECO:0000313" key="10">
    <source>
        <dbReference type="EMBL" id="QGM44264.1"/>
    </source>
</evidence>
<dbReference type="OrthoDB" id="9764438at2"/>
<dbReference type="Pfam" id="PF02518">
    <property type="entry name" value="HATPase_c"/>
    <property type="match status" value="1"/>
</dbReference>
<dbReference type="InterPro" id="IPR003594">
    <property type="entry name" value="HATPase_dom"/>
</dbReference>
<dbReference type="GO" id="GO:0009927">
    <property type="term" value="F:histidine phosphotransfer kinase activity"/>
    <property type="evidence" value="ECO:0007669"/>
    <property type="project" value="TreeGrafter"/>
</dbReference>
<dbReference type="PROSITE" id="PS50110">
    <property type="entry name" value="RESPONSE_REGULATORY"/>
    <property type="match status" value="1"/>
</dbReference>
<dbReference type="KEGG" id="mhey:H2LOC_000295"/>
<evidence type="ECO:0000256" key="7">
    <source>
        <dbReference type="SAM" id="Phobius"/>
    </source>
</evidence>
<keyword evidence="7" id="KW-1133">Transmembrane helix</keyword>
<dbReference type="FunFam" id="3.30.565.10:FF:000049">
    <property type="entry name" value="Two-component sensor histidine kinase"/>
    <property type="match status" value="1"/>
</dbReference>
<organism evidence="10 11">
    <name type="scientific">Methylocystis heyeri</name>
    <dbReference type="NCBI Taxonomy" id="391905"/>
    <lineage>
        <taxon>Bacteria</taxon>
        <taxon>Pseudomonadati</taxon>
        <taxon>Pseudomonadota</taxon>
        <taxon>Alphaproteobacteria</taxon>
        <taxon>Hyphomicrobiales</taxon>
        <taxon>Methylocystaceae</taxon>
        <taxon>Methylocystis</taxon>
    </lineage>
</organism>
<comment type="catalytic activity">
    <reaction evidence="1">
        <text>ATP + protein L-histidine = ADP + protein N-phospho-L-histidine.</text>
        <dbReference type="EC" id="2.7.13.3"/>
    </reaction>
</comment>
<feature type="domain" description="Response regulatory" evidence="9">
    <location>
        <begin position="462"/>
        <end position="579"/>
    </location>
</feature>
<name>A0A6B8K7T0_9HYPH</name>
<evidence type="ECO:0000259" key="8">
    <source>
        <dbReference type="PROSITE" id="PS50109"/>
    </source>
</evidence>
<dbReference type="Gene3D" id="3.30.565.10">
    <property type="entry name" value="Histidine kinase-like ATPase, C-terminal domain"/>
    <property type="match status" value="1"/>
</dbReference>
<dbReference type="InterPro" id="IPR001789">
    <property type="entry name" value="Sig_transdc_resp-reg_receiver"/>
</dbReference>
<evidence type="ECO:0000256" key="1">
    <source>
        <dbReference type="ARBA" id="ARBA00000085"/>
    </source>
</evidence>
<keyword evidence="3 6" id="KW-0597">Phosphoprotein</keyword>
<dbReference type="Pfam" id="PF00512">
    <property type="entry name" value="HisKA"/>
    <property type="match status" value="1"/>
</dbReference>
<keyword evidence="7" id="KW-0472">Membrane</keyword>
<sequence length="587" mass="63637">MSSAEPSASCDRIRAEQIKMLYRIGPVGIAGAAVAAVFLVAALAFSGRAPPPGNEIWLASVAIAALCHLLLCRRYWRAAPAVGAWRPWARSFVAFSAIEGMLWGVPALALTARGEPDQYLLTLVVATNIASGAALAFGSYLPAFYLLLFPAITPYGIASLFRDNPIDGVIALLVPVHIVAFSALAVRGNGNFTEALRLRFENMDLARELLGKKEAAEQANIAKSSFLAAASHDLRQPVHALGMFVGALQAHPMNHEMRRLVEQIGGSVSAMDDLFNSLLDISRLDAGVVEPRIETFPIQPVLARVCSDYEAESREKRVRLVLHPCSAIVRTDPILIERILRNLVSNAVRYTDQGRVVVGCRLRNGLSVEVWDTGRGIPAERHKQVFQEFYQLGNPERDRSKGLGLGLAIVHRLSSLLGCRVTLCSREGKGSAFKIEAPLAHRGLRSAAPAREAHEGATACGLILVIDDEAAIQQAMTSLLAGWGHEVIAAGSCAEMLERVAICPLRPDLIISDYRLRAGENGIAVVERLRLEYNDDIPAMLITGDTAPDRLKEAQESGLLLLHKPLSNGKLRAAIRNLMQTSSEPKF</sequence>
<dbReference type="SUPFAM" id="SSF55874">
    <property type="entry name" value="ATPase domain of HSP90 chaperone/DNA topoisomerase II/histidine kinase"/>
    <property type="match status" value="1"/>
</dbReference>
<dbReference type="Proteomes" id="UP000309061">
    <property type="component" value="Chromosome"/>
</dbReference>
<dbReference type="RefSeq" id="WP_136494573.1">
    <property type="nucleotide sequence ID" value="NZ_CP046052.1"/>
</dbReference>
<dbReference type="SUPFAM" id="SSF52172">
    <property type="entry name" value="CheY-like"/>
    <property type="match status" value="1"/>
</dbReference>
<keyword evidence="11" id="KW-1185">Reference proteome</keyword>
<evidence type="ECO:0000259" key="9">
    <source>
        <dbReference type="PROSITE" id="PS50110"/>
    </source>
</evidence>
<dbReference type="SMART" id="SM00388">
    <property type="entry name" value="HisKA"/>
    <property type="match status" value="1"/>
</dbReference>
<dbReference type="SMART" id="SM00387">
    <property type="entry name" value="HATPase_c"/>
    <property type="match status" value="1"/>
</dbReference>
<evidence type="ECO:0000256" key="4">
    <source>
        <dbReference type="ARBA" id="ARBA00022679"/>
    </source>
</evidence>
<feature type="transmembrane region" description="Helical" evidence="7">
    <location>
        <begin position="21"/>
        <end position="44"/>
    </location>
</feature>
<dbReference type="SUPFAM" id="SSF47384">
    <property type="entry name" value="Homodimeric domain of signal transducing histidine kinase"/>
    <property type="match status" value="1"/>
</dbReference>
<dbReference type="EMBL" id="CP046052">
    <property type="protein sequence ID" value="QGM44264.1"/>
    <property type="molecule type" value="Genomic_DNA"/>
</dbReference>
<dbReference type="PANTHER" id="PTHR43047:SF9">
    <property type="entry name" value="HISTIDINE KINASE"/>
    <property type="match status" value="1"/>
</dbReference>
<evidence type="ECO:0000256" key="3">
    <source>
        <dbReference type="ARBA" id="ARBA00022553"/>
    </source>
</evidence>
<dbReference type="InterPro" id="IPR004358">
    <property type="entry name" value="Sig_transdc_His_kin-like_C"/>
</dbReference>
<dbReference type="CDD" id="cd00156">
    <property type="entry name" value="REC"/>
    <property type="match status" value="1"/>
</dbReference>
<dbReference type="InterPro" id="IPR036890">
    <property type="entry name" value="HATPase_C_sf"/>
</dbReference>
<proteinExistence type="predicted"/>
<evidence type="ECO:0000256" key="6">
    <source>
        <dbReference type="PROSITE-ProRule" id="PRU00169"/>
    </source>
</evidence>
<dbReference type="GO" id="GO:0000155">
    <property type="term" value="F:phosphorelay sensor kinase activity"/>
    <property type="evidence" value="ECO:0007669"/>
    <property type="project" value="InterPro"/>
</dbReference>
<dbReference type="EC" id="2.7.13.3" evidence="2"/>
<dbReference type="PROSITE" id="PS50109">
    <property type="entry name" value="HIS_KIN"/>
    <property type="match status" value="1"/>
</dbReference>
<keyword evidence="5" id="KW-0418">Kinase</keyword>
<dbReference type="InterPro" id="IPR036097">
    <property type="entry name" value="HisK_dim/P_sf"/>
</dbReference>
<feature type="transmembrane region" description="Helical" evidence="7">
    <location>
        <begin position="88"/>
        <end position="112"/>
    </location>
</feature>
<dbReference type="PRINTS" id="PR00344">
    <property type="entry name" value="BCTRLSENSOR"/>
</dbReference>